<dbReference type="Proteomes" id="UP000272833">
    <property type="component" value="Unassembled WGS sequence"/>
</dbReference>
<sequence length="82" mass="8450">MPLPSPKTAHVTFCAATDSGGLLSVNPGCPAEHALSEAVHLLDTLVDDLALACAEGQSRAYQMLTIADLVRALVTSCAEGLE</sequence>
<proteinExistence type="predicted"/>
<reference evidence="1 2" key="1">
    <citation type="submission" date="2018-10" db="EMBL/GenBank/DDBJ databases">
        <title>Transmission dynamics of multidrug resistant bacteria on intensive care unit surfaces.</title>
        <authorList>
            <person name="D'Souza A.W."/>
            <person name="Potter R.F."/>
            <person name="Wallace M."/>
            <person name="Shupe A."/>
            <person name="Patel S."/>
            <person name="Sun S."/>
            <person name="Gul D."/>
            <person name="Kwon J.H."/>
            <person name="Andleeb S."/>
            <person name="Burnham C.-A.D."/>
            <person name="Dantas G."/>
        </authorList>
    </citation>
    <scope>NUCLEOTIDE SEQUENCE [LARGE SCALE GENOMIC DNA]</scope>
    <source>
        <strain evidence="1 2">PO_271</strain>
    </source>
</reference>
<evidence type="ECO:0008006" key="3">
    <source>
        <dbReference type="Google" id="ProtNLM"/>
    </source>
</evidence>
<evidence type="ECO:0000313" key="2">
    <source>
        <dbReference type="Proteomes" id="UP000272833"/>
    </source>
</evidence>
<protein>
    <recommendedName>
        <fullName evidence="3">DUF3077 domain-containing protein</fullName>
    </recommendedName>
</protein>
<name>A0A427H8H7_ECTOL</name>
<accession>A0A427H8H7</accession>
<gene>
    <name evidence="1" type="ORF">EGJ44_20760</name>
</gene>
<dbReference type="RefSeq" id="WP_125875111.1">
    <property type="nucleotide sequence ID" value="NZ_RHRS01000085.1"/>
</dbReference>
<dbReference type="AlphaFoldDB" id="A0A427H8H7"/>
<evidence type="ECO:0000313" key="1">
    <source>
        <dbReference type="EMBL" id="RRW29100.1"/>
    </source>
</evidence>
<organism evidence="1 2">
    <name type="scientific">Ectopseudomonas oleovorans</name>
    <name type="common">Pseudomonas oleovorans</name>
    <dbReference type="NCBI Taxonomy" id="301"/>
    <lineage>
        <taxon>Bacteria</taxon>
        <taxon>Pseudomonadati</taxon>
        <taxon>Pseudomonadota</taxon>
        <taxon>Gammaproteobacteria</taxon>
        <taxon>Pseudomonadales</taxon>
        <taxon>Pseudomonadaceae</taxon>
        <taxon>Ectopseudomonas</taxon>
    </lineage>
</organism>
<dbReference type="EMBL" id="RHRS01000085">
    <property type="protein sequence ID" value="RRW29100.1"/>
    <property type="molecule type" value="Genomic_DNA"/>
</dbReference>
<comment type="caution">
    <text evidence="1">The sequence shown here is derived from an EMBL/GenBank/DDBJ whole genome shotgun (WGS) entry which is preliminary data.</text>
</comment>